<dbReference type="GO" id="GO:0000774">
    <property type="term" value="F:adenyl-nucleotide exchange factor activity"/>
    <property type="evidence" value="ECO:0007669"/>
    <property type="project" value="InterPro"/>
</dbReference>
<reference evidence="3" key="4">
    <citation type="submission" date="2025-08" db="UniProtKB">
        <authorList>
            <consortium name="Ensembl"/>
        </authorList>
    </citation>
    <scope>IDENTIFICATION</scope>
</reference>
<keyword evidence="4" id="KW-1185">Reference proteome</keyword>
<proteinExistence type="predicted"/>
<dbReference type="GO" id="GO:0050821">
    <property type="term" value="P:protein stabilization"/>
    <property type="evidence" value="ECO:0007669"/>
    <property type="project" value="TreeGrafter"/>
</dbReference>
<dbReference type="PANTHER" id="PTHR12334:SF6">
    <property type="entry name" value="BAG FAMILY MOLECULAR CHAPERONE REGULATOR 2"/>
    <property type="match status" value="1"/>
</dbReference>
<dbReference type="InParanoid" id="A0A4W3JPA6"/>
<keyword evidence="1" id="KW-0175">Coiled coil</keyword>
<dbReference type="PANTHER" id="PTHR12334">
    <property type="entry name" value="BAG FAMILY MOLECULAR CHAPERONE REGULATOR 2"/>
    <property type="match status" value="1"/>
</dbReference>
<protein>
    <submittedName>
        <fullName evidence="3">BCL2 associated athanogene 2</fullName>
    </submittedName>
</protein>
<dbReference type="OMA" id="LHATKMI"/>
<reference evidence="4" key="3">
    <citation type="journal article" date="2014" name="Nature">
        <title>Elephant shark genome provides unique insights into gnathostome evolution.</title>
        <authorList>
            <consortium name="International Elephant Shark Genome Sequencing Consortium"/>
            <person name="Venkatesh B."/>
            <person name="Lee A.P."/>
            <person name="Ravi V."/>
            <person name="Maurya A.K."/>
            <person name="Lian M.M."/>
            <person name="Swann J.B."/>
            <person name="Ohta Y."/>
            <person name="Flajnik M.F."/>
            <person name="Sutoh Y."/>
            <person name="Kasahara M."/>
            <person name="Hoon S."/>
            <person name="Gangu V."/>
            <person name="Roy S.W."/>
            <person name="Irimia M."/>
            <person name="Korzh V."/>
            <person name="Kondrychyn I."/>
            <person name="Lim Z.W."/>
            <person name="Tay B.H."/>
            <person name="Tohari S."/>
            <person name="Kong K.W."/>
            <person name="Ho S."/>
            <person name="Lorente-Galdos B."/>
            <person name="Quilez J."/>
            <person name="Marques-Bonet T."/>
            <person name="Raney B.J."/>
            <person name="Ingham P.W."/>
            <person name="Tay A."/>
            <person name="Hillier L.W."/>
            <person name="Minx P."/>
            <person name="Boehm T."/>
            <person name="Wilson R.K."/>
            <person name="Brenner S."/>
            <person name="Warren W.C."/>
        </authorList>
    </citation>
    <scope>NUCLEOTIDE SEQUENCE [LARGE SCALE GENOMIC DNA]</scope>
</reference>
<name>A0A4W3JPA6_CALMI</name>
<organism evidence="3 4">
    <name type="scientific">Callorhinchus milii</name>
    <name type="common">Ghost shark</name>
    <dbReference type="NCBI Taxonomy" id="7868"/>
    <lineage>
        <taxon>Eukaryota</taxon>
        <taxon>Metazoa</taxon>
        <taxon>Chordata</taxon>
        <taxon>Craniata</taxon>
        <taxon>Vertebrata</taxon>
        <taxon>Chondrichthyes</taxon>
        <taxon>Holocephali</taxon>
        <taxon>Chimaeriformes</taxon>
        <taxon>Callorhinchidae</taxon>
        <taxon>Callorhinchus</taxon>
    </lineage>
</organism>
<dbReference type="STRING" id="7868.ENSCMIP00000041071"/>
<dbReference type="Ensembl" id="ENSCMIT00000041651.1">
    <property type="protein sequence ID" value="ENSCMIP00000041071.1"/>
    <property type="gene ID" value="ENSCMIG00000017112.1"/>
</dbReference>
<reference evidence="3" key="5">
    <citation type="submission" date="2025-09" db="UniProtKB">
        <authorList>
            <consortium name="Ensembl"/>
        </authorList>
    </citation>
    <scope>IDENTIFICATION</scope>
</reference>
<feature type="domain" description="BAG" evidence="2">
    <location>
        <begin position="114"/>
        <end position="191"/>
    </location>
</feature>
<dbReference type="AlphaFoldDB" id="A0A4W3JPA6"/>
<dbReference type="GeneTree" id="ENSGT00390000017590"/>
<accession>A0A4W3JPA6</accession>
<reference evidence="4" key="1">
    <citation type="journal article" date="2006" name="Science">
        <title>Ancient noncoding elements conserved in the human genome.</title>
        <authorList>
            <person name="Venkatesh B."/>
            <person name="Kirkness E.F."/>
            <person name="Loh Y.H."/>
            <person name="Halpern A.L."/>
            <person name="Lee A.P."/>
            <person name="Johnson J."/>
            <person name="Dandona N."/>
            <person name="Viswanathan L.D."/>
            <person name="Tay A."/>
            <person name="Venter J.C."/>
            <person name="Strausberg R.L."/>
            <person name="Brenner S."/>
        </authorList>
    </citation>
    <scope>NUCLEOTIDE SEQUENCE [LARGE SCALE GENOMIC DNA]</scope>
</reference>
<evidence type="ECO:0000256" key="1">
    <source>
        <dbReference type="SAM" id="Coils"/>
    </source>
</evidence>
<dbReference type="Proteomes" id="UP000314986">
    <property type="component" value="Unassembled WGS sequence"/>
</dbReference>
<dbReference type="GO" id="GO:0051087">
    <property type="term" value="F:protein-folding chaperone binding"/>
    <property type="evidence" value="ECO:0007669"/>
    <property type="project" value="InterPro"/>
</dbReference>
<dbReference type="SMART" id="SM00264">
    <property type="entry name" value="BAG"/>
    <property type="match status" value="1"/>
</dbReference>
<dbReference type="Gene3D" id="1.20.58.890">
    <property type="match status" value="1"/>
</dbReference>
<dbReference type="PROSITE" id="PS51035">
    <property type="entry name" value="BAG"/>
    <property type="match status" value="1"/>
</dbReference>
<feature type="coiled-coil region" evidence="1">
    <location>
        <begin position="34"/>
        <end position="61"/>
    </location>
</feature>
<dbReference type="InterPro" id="IPR037689">
    <property type="entry name" value="BAG2"/>
</dbReference>
<evidence type="ECO:0000313" key="3">
    <source>
        <dbReference type="Ensembl" id="ENSCMIP00000041071.1"/>
    </source>
</evidence>
<dbReference type="FunCoup" id="A0A4W3JPA6">
    <property type="interactions" value="493"/>
</dbReference>
<evidence type="ECO:0000313" key="4">
    <source>
        <dbReference type="Proteomes" id="UP000314986"/>
    </source>
</evidence>
<sequence length="207" mass="23353">MAQLKINGRACDPENKFCRSISMAARSGRLLEILDDLELRVESMREAAISIEQEKESLLELIQSVQSSQEMRNISDGEREELNLTANRLLDRTLTVNISLEIIRSPQQEEFLGKATALIDEIANQILKDLSSAKDRLMAMHNACTSEALPGPVDQKFQAIMIGCALEDQKKLKRRLETLIRNVSNADKSIRLLDQQKEKPTINSHPL</sequence>
<evidence type="ECO:0000259" key="2">
    <source>
        <dbReference type="PROSITE" id="PS51035"/>
    </source>
</evidence>
<reference evidence="4" key="2">
    <citation type="journal article" date="2007" name="PLoS Biol.">
        <title>Survey sequencing and comparative analysis of the elephant shark (Callorhinchus milii) genome.</title>
        <authorList>
            <person name="Venkatesh B."/>
            <person name="Kirkness E.F."/>
            <person name="Loh Y.H."/>
            <person name="Halpern A.L."/>
            <person name="Lee A.P."/>
            <person name="Johnson J."/>
            <person name="Dandona N."/>
            <person name="Viswanathan L.D."/>
            <person name="Tay A."/>
            <person name="Venter J.C."/>
            <person name="Strausberg R.L."/>
            <person name="Brenner S."/>
        </authorList>
    </citation>
    <scope>NUCLEOTIDE SEQUENCE [LARGE SCALE GENOMIC DNA]</scope>
</reference>
<dbReference type="InterPro" id="IPR003103">
    <property type="entry name" value="BAG_domain"/>
</dbReference>